<evidence type="ECO:0000313" key="5">
    <source>
        <dbReference type="Proteomes" id="UP000019028"/>
    </source>
</evidence>
<gene>
    <name evidence="4" type="ORF">Sant_2529</name>
</gene>
<dbReference type="HOGENOM" id="CLU_015185_1_0_6"/>
<feature type="domain" description="Phage tail fibre protein N-terminal" evidence="2">
    <location>
        <begin position="3"/>
        <end position="158"/>
    </location>
</feature>
<organism evidence="4 5">
    <name type="scientific">Sodalis praecaptivus</name>
    <dbReference type="NCBI Taxonomy" id="1239307"/>
    <lineage>
        <taxon>Bacteria</taxon>
        <taxon>Pseudomonadati</taxon>
        <taxon>Pseudomonadota</taxon>
        <taxon>Gammaproteobacteria</taxon>
        <taxon>Enterobacterales</taxon>
        <taxon>Bruguierivoracaceae</taxon>
        <taxon>Sodalis</taxon>
    </lineage>
</organism>
<dbReference type="Pfam" id="PF03406">
    <property type="entry name" value="Phage_fiber_2"/>
    <property type="match status" value="1"/>
</dbReference>
<dbReference type="RefSeq" id="WP_025422717.1">
    <property type="nucleotide sequence ID" value="NZ_CP006569.1"/>
</dbReference>
<dbReference type="EMBL" id="CP006569">
    <property type="protein sequence ID" value="AHF77564.1"/>
    <property type="molecule type" value="Genomic_DNA"/>
</dbReference>
<evidence type="ECO:0000259" key="3">
    <source>
        <dbReference type="Pfam" id="PF21882"/>
    </source>
</evidence>
<protein>
    <submittedName>
        <fullName evidence="4">Gp19 phage tail fiber protein</fullName>
    </submittedName>
</protein>
<evidence type="ECO:0000256" key="1">
    <source>
        <dbReference type="SAM" id="MobiDB-lite"/>
    </source>
</evidence>
<feature type="compositionally biased region" description="Basic and acidic residues" evidence="1">
    <location>
        <begin position="287"/>
        <end position="299"/>
    </location>
</feature>
<proteinExistence type="predicted"/>
<feature type="region of interest" description="Disordered" evidence="1">
    <location>
        <begin position="281"/>
        <end position="304"/>
    </location>
</feature>
<sequence>MSQTVITLAFEQWKAQQAITQDAIELDEFVFANVPEMNPDIPIDRTEGIPPAAQIVHRQAVSRKGVVNDNAVVHSAVLGAEVGDFSFNWIGLINKASGTLAMIVHAPIQQKLKTASGQQGNVLTRSFLMEFDGAQVETGINTPAETWQIDFTARMTGMDERQRRENVDIYGAAAFFGDGWRVGKTGKQFFITKGAGYVAGLRAELVADQNITVTDKPITVWLDVCWTGTLISVWGVETDIKLAADLADYEKDGVQHYVFALAGIDADGAITDLRPNGSLDGQAASDALKRHEQSRHHPDATTSAKGFVQLSSATNSASEKYAATPKAVKEANDNANSRLLSDNRLAEIDAAGEEAQREAQKNIGLTAYGIQPALEFTTGTDVNSLKANGRFAINEPVNGPVTGKAGYWLIDVQSFDSQATGDPLRIIQIANGYGISGSYQNRTFRRTYKGSANWSNWIEIYSEENKPTPADIEAFPVAGGTVGSLGVTTPSLKVTKKASFNSMVKMLGEGKNNNGEVRSAGSLFYPYGDTSDQSVEFYTVDIVNSHLEARLIVNKAGKGRYFRFKDDGTFVVEGECQAGNGQARLATNGDVTGPIWEGNLSSWIMNRTQASGGRSGWWYRDASSGFILQGGVVNRSGDNTQVNFPIGYRKECFGVQMTLSVWRKSSKSNIFATSIENTGFTAVMYDQEVEANWWAVGV</sequence>
<dbReference type="CDD" id="cd19958">
    <property type="entry name" value="pyocin_knob"/>
    <property type="match status" value="1"/>
</dbReference>
<dbReference type="AlphaFoldDB" id="W0HUX4"/>
<reference evidence="4 5" key="1">
    <citation type="journal article" date="2014" name="Genome Biol. Evol.">
        <title>Genome degeneration and adaptation in a nascent stage of symbiosis.</title>
        <authorList>
            <person name="Oakeson K.F."/>
            <person name="Gil R."/>
            <person name="Clayton A.L."/>
            <person name="Dunn D.M."/>
            <person name="von Niederhausern A.C."/>
            <person name="Hamil C."/>
            <person name="Aoyagi A."/>
            <person name="Duval B."/>
            <person name="Baca A."/>
            <person name="Silva F.J."/>
            <person name="Vallier A."/>
            <person name="Jackson D.G."/>
            <person name="Latorre A."/>
            <person name="Weiss R.B."/>
            <person name="Heddi A."/>
            <person name="Moya A."/>
            <person name="Dale C."/>
        </authorList>
    </citation>
    <scope>NUCLEOTIDE SEQUENCE [LARGE SCALE GENOMIC DNA]</scope>
    <source>
        <strain evidence="4 5">HS1</strain>
    </source>
</reference>
<dbReference type="Pfam" id="PF21882">
    <property type="entry name" value="Gp53-like_C"/>
    <property type="match status" value="1"/>
</dbReference>
<evidence type="ECO:0000259" key="2">
    <source>
        <dbReference type="Pfam" id="PF12571"/>
    </source>
</evidence>
<accession>W0HUX4</accession>
<dbReference type="GO" id="GO:0019062">
    <property type="term" value="P:virion attachment to host cell"/>
    <property type="evidence" value="ECO:0007669"/>
    <property type="project" value="InterPro"/>
</dbReference>
<dbReference type="GO" id="GO:0046718">
    <property type="term" value="P:symbiont entry into host cell"/>
    <property type="evidence" value="ECO:0007669"/>
    <property type="project" value="InterPro"/>
</dbReference>
<dbReference type="Proteomes" id="UP000019028">
    <property type="component" value="Chromosome"/>
</dbReference>
<dbReference type="Pfam" id="PF12571">
    <property type="entry name" value="Phage_tail_fib"/>
    <property type="match status" value="1"/>
</dbReference>
<dbReference type="KEGG" id="sod:Sant_2529"/>
<dbReference type="Gene3D" id="2.60.40.3940">
    <property type="match status" value="1"/>
</dbReference>
<dbReference type="InterPro" id="IPR054075">
    <property type="entry name" value="Gp53-like_C"/>
</dbReference>
<dbReference type="InterPro" id="IPR022225">
    <property type="entry name" value="Phage_tail_fibre_N"/>
</dbReference>
<dbReference type="InterPro" id="IPR005068">
    <property type="entry name" value="Phage_lambda_Stf-r2"/>
</dbReference>
<evidence type="ECO:0000313" key="4">
    <source>
        <dbReference type="EMBL" id="AHF77564.1"/>
    </source>
</evidence>
<dbReference type="PATRIC" id="fig|1239307.3.peg.2822"/>
<name>W0HUX4_9GAMM</name>
<keyword evidence="5" id="KW-1185">Reference proteome</keyword>
<dbReference type="OrthoDB" id="9810174at2"/>
<feature type="domain" description="Putative tail fiber protein gp53-like C-terminal" evidence="3">
    <location>
        <begin position="623"/>
        <end position="697"/>
    </location>
</feature>